<organism evidence="2 3">
    <name type="scientific">Pseudoduganella rivuli</name>
    <dbReference type="NCBI Taxonomy" id="2666085"/>
    <lineage>
        <taxon>Bacteria</taxon>
        <taxon>Pseudomonadati</taxon>
        <taxon>Pseudomonadota</taxon>
        <taxon>Betaproteobacteria</taxon>
        <taxon>Burkholderiales</taxon>
        <taxon>Oxalobacteraceae</taxon>
        <taxon>Telluria group</taxon>
        <taxon>Pseudoduganella</taxon>
    </lineage>
</organism>
<sequence length="202" mass="22434">MDEARYKADLKDLRSRNRRQGFAIGGLIATLLLTLSTLNQTIGSVRTVVVPPSITKSFWVTSDKASNEYLEQMGGYMAWLILDVTPSTIKWKTDTLLTYVGPENAGAMKIKQEVEAERLKRLNGSTYFLLQQLTPDETKQSIVMVGRLRTQINGMDTSTEQKSYLAEFHVKGGRMHLKQFLEVPNNGHASLAIAAGDAAAVR</sequence>
<protein>
    <submittedName>
        <fullName evidence="2">Type IV conjugative transfer system protein TraE</fullName>
    </submittedName>
</protein>
<keyword evidence="1" id="KW-1133">Transmembrane helix</keyword>
<dbReference type="RefSeq" id="WP_371867789.1">
    <property type="nucleotide sequence ID" value="NZ_WKJJ01000001.1"/>
</dbReference>
<dbReference type="Proteomes" id="UP000446768">
    <property type="component" value="Unassembled WGS sequence"/>
</dbReference>
<proteinExistence type="predicted"/>
<evidence type="ECO:0000256" key="1">
    <source>
        <dbReference type="SAM" id="Phobius"/>
    </source>
</evidence>
<name>A0A7X2IIR5_9BURK</name>
<dbReference type="Pfam" id="PF05309">
    <property type="entry name" value="TraE"/>
    <property type="match status" value="1"/>
</dbReference>
<keyword evidence="1" id="KW-0472">Membrane</keyword>
<keyword evidence="3" id="KW-1185">Reference proteome</keyword>
<reference evidence="2 3" key="1">
    <citation type="submission" date="2019-11" db="EMBL/GenBank/DDBJ databases">
        <title>Novel species isolated from a subtropical stream in China.</title>
        <authorList>
            <person name="Lu H."/>
        </authorList>
    </citation>
    <scope>NUCLEOTIDE SEQUENCE [LARGE SCALE GENOMIC DNA]</scope>
    <source>
        <strain evidence="2 3">FT92W</strain>
    </source>
</reference>
<feature type="transmembrane region" description="Helical" evidence="1">
    <location>
        <begin position="21"/>
        <end position="38"/>
    </location>
</feature>
<comment type="caution">
    <text evidence="2">The sequence shown here is derived from an EMBL/GenBank/DDBJ whole genome shotgun (WGS) entry which is preliminary data.</text>
</comment>
<gene>
    <name evidence="2" type="primary">traE</name>
    <name evidence="2" type="ORF">GJ700_02405</name>
</gene>
<dbReference type="EMBL" id="WKJJ01000001">
    <property type="protein sequence ID" value="MRV70570.1"/>
    <property type="molecule type" value="Genomic_DNA"/>
</dbReference>
<dbReference type="InterPro" id="IPR007973">
    <property type="entry name" value="Pilus_assembly_TraE"/>
</dbReference>
<evidence type="ECO:0000313" key="2">
    <source>
        <dbReference type="EMBL" id="MRV70570.1"/>
    </source>
</evidence>
<dbReference type="AlphaFoldDB" id="A0A7X2IIR5"/>
<accession>A0A7X2IIR5</accession>
<evidence type="ECO:0000313" key="3">
    <source>
        <dbReference type="Proteomes" id="UP000446768"/>
    </source>
</evidence>
<dbReference type="NCBIfam" id="TIGR02761">
    <property type="entry name" value="TraE_TIGR"/>
    <property type="match status" value="1"/>
</dbReference>
<keyword evidence="1" id="KW-0812">Transmembrane</keyword>